<dbReference type="GO" id="GO:0006229">
    <property type="term" value="P:dUTP biosynthetic process"/>
    <property type="evidence" value="ECO:0007669"/>
    <property type="project" value="InterPro"/>
</dbReference>
<dbReference type="Gene3D" id="2.70.40.10">
    <property type="match status" value="1"/>
</dbReference>
<dbReference type="SUPFAM" id="SSF51283">
    <property type="entry name" value="dUTPase-like"/>
    <property type="match status" value="1"/>
</dbReference>
<dbReference type="AlphaFoldDB" id="X1MJY6"/>
<protein>
    <submittedName>
        <fullName evidence="1">Uncharacterized protein</fullName>
    </submittedName>
</protein>
<feature type="non-terminal residue" evidence="1">
    <location>
        <position position="96"/>
    </location>
</feature>
<proteinExistence type="predicted"/>
<gene>
    <name evidence="1" type="ORF">S06H3_13514</name>
</gene>
<dbReference type="Pfam" id="PF22769">
    <property type="entry name" value="DCD"/>
    <property type="match status" value="1"/>
</dbReference>
<sequence length="96" mass="11012">MSTLTRAEIKRRLASELPEKLVITPILSKKQMGDTSIDVRLSNQFIVFRMHTLGVFQPYSTPLAQLRIMQERQVVKFGKNFVLHPGMLALGCTFEY</sequence>
<name>X1MJY6_9ZZZZ</name>
<reference evidence="1" key="1">
    <citation type="journal article" date="2014" name="Front. Microbiol.">
        <title>High frequency of phylogenetically diverse reductive dehalogenase-homologous genes in deep subseafloor sedimentary metagenomes.</title>
        <authorList>
            <person name="Kawai M."/>
            <person name="Futagami T."/>
            <person name="Toyoda A."/>
            <person name="Takaki Y."/>
            <person name="Nishi S."/>
            <person name="Hori S."/>
            <person name="Arai W."/>
            <person name="Tsubouchi T."/>
            <person name="Morono Y."/>
            <person name="Uchiyama I."/>
            <person name="Ito T."/>
            <person name="Fujiyama A."/>
            <person name="Inagaki F."/>
            <person name="Takami H."/>
        </authorList>
    </citation>
    <scope>NUCLEOTIDE SEQUENCE</scope>
    <source>
        <strain evidence="1">Expedition CK06-06</strain>
    </source>
</reference>
<dbReference type="GO" id="GO:0008829">
    <property type="term" value="F:dCTP deaminase activity"/>
    <property type="evidence" value="ECO:0007669"/>
    <property type="project" value="InterPro"/>
</dbReference>
<comment type="caution">
    <text evidence="1">The sequence shown here is derived from an EMBL/GenBank/DDBJ whole genome shotgun (WGS) entry which is preliminary data.</text>
</comment>
<dbReference type="InterPro" id="IPR011962">
    <property type="entry name" value="dCTP_deaminase"/>
</dbReference>
<dbReference type="EMBL" id="BARV01006600">
    <property type="protein sequence ID" value="GAI15005.1"/>
    <property type="molecule type" value="Genomic_DNA"/>
</dbReference>
<accession>X1MJY6</accession>
<dbReference type="InterPro" id="IPR036157">
    <property type="entry name" value="dUTPase-like_sf"/>
</dbReference>
<evidence type="ECO:0000313" key="1">
    <source>
        <dbReference type="EMBL" id="GAI15005.1"/>
    </source>
</evidence>
<organism evidence="1">
    <name type="scientific">marine sediment metagenome</name>
    <dbReference type="NCBI Taxonomy" id="412755"/>
    <lineage>
        <taxon>unclassified sequences</taxon>
        <taxon>metagenomes</taxon>
        <taxon>ecological metagenomes</taxon>
    </lineage>
</organism>